<dbReference type="EMBL" id="FPKV01000001">
    <property type="protein sequence ID" value="SFZ90349.1"/>
    <property type="molecule type" value="Genomic_DNA"/>
</dbReference>
<gene>
    <name evidence="2" type="ORF">SAMN05428642_101884</name>
</gene>
<evidence type="ECO:0000256" key="1">
    <source>
        <dbReference type="SAM" id="MobiDB-lite"/>
    </source>
</evidence>
<protein>
    <submittedName>
        <fullName evidence="2">Uncharacterized protein</fullName>
    </submittedName>
</protein>
<dbReference type="Proteomes" id="UP000182544">
    <property type="component" value="Unassembled WGS sequence"/>
</dbReference>
<evidence type="ECO:0000313" key="3">
    <source>
        <dbReference type="Proteomes" id="UP000182544"/>
    </source>
</evidence>
<evidence type="ECO:0000313" key="2">
    <source>
        <dbReference type="EMBL" id="SFZ90349.1"/>
    </source>
</evidence>
<keyword evidence="3" id="KW-1185">Reference proteome</keyword>
<dbReference type="AlphaFoldDB" id="A0A1K2ID50"/>
<reference evidence="2 3" key="1">
    <citation type="submission" date="2016-10" db="EMBL/GenBank/DDBJ databases">
        <authorList>
            <person name="de Groot N.N."/>
        </authorList>
    </citation>
    <scope>NUCLEOTIDE SEQUENCE [LARGE SCALE GENOMIC DNA]</scope>
    <source>
        <strain evidence="2 3">DSM 18180</strain>
    </source>
</reference>
<feature type="region of interest" description="Disordered" evidence="1">
    <location>
        <begin position="1"/>
        <end position="20"/>
    </location>
</feature>
<dbReference type="STRING" id="369401.SAMN05428642_101884"/>
<organism evidence="2 3">
    <name type="scientific">Flaviramulus basaltis</name>
    <dbReference type="NCBI Taxonomy" id="369401"/>
    <lineage>
        <taxon>Bacteria</taxon>
        <taxon>Pseudomonadati</taxon>
        <taxon>Bacteroidota</taxon>
        <taxon>Flavobacteriia</taxon>
        <taxon>Flavobacteriales</taxon>
        <taxon>Flavobacteriaceae</taxon>
        <taxon>Flaviramulus</taxon>
    </lineage>
</organism>
<accession>A0A1K2ID50</accession>
<name>A0A1K2ID50_9FLAO</name>
<proteinExistence type="predicted"/>
<sequence length="108" mass="12549">MANNTGQKFGGRKKGTANKNTLEIRRKFQTLVENNLEVLQADLDKLKPVERVKIIIELGKFVLPTLKAIEVQTDIKQPKRPQFVFMRKPEQKTLDISPEQKIKTRFKM</sequence>
<dbReference type="OrthoDB" id="1377054at2"/>
<dbReference type="RefSeq" id="WP_072400516.1">
    <property type="nucleotide sequence ID" value="NZ_FPKV01000001.1"/>
</dbReference>